<organism evidence="2 3">
    <name type="scientific">Mangrovivirga cuniculi</name>
    <dbReference type="NCBI Taxonomy" id="2715131"/>
    <lineage>
        <taxon>Bacteria</taxon>
        <taxon>Pseudomonadati</taxon>
        <taxon>Bacteroidota</taxon>
        <taxon>Cytophagia</taxon>
        <taxon>Cytophagales</taxon>
        <taxon>Mangrovivirgaceae</taxon>
        <taxon>Mangrovivirga</taxon>
    </lineage>
</organism>
<dbReference type="Pfam" id="PF01882">
    <property type="entry name" value="DUF58"/>
    <property type="match status" value="1"/>
</dbReference>
<dbReference type="PANTHER" id="PTHR33608">
    <property type="entry name" value="BLL2464 PROTEIN"/>
    <property type="match status" value="1"/>
</dbReference>
<dbReference type="KEGG" id="fpf:DCC35_12665"/>
<dbReference type="RefSeq" id="WP_137091133.1">
    <property type="nucleotide sequence ID" value="NZ_CP028923.1"/>
</dbReference>
<sequence length="288" mass="33515">MVKPDYSYRELDQLIFEVLRKAEAFLQGRHEGLKTGIGITFSHYRQYMPGDDLRTLDWKMYARTGKFYVKMSEVETNLRIKLIVDATSSMLQPVGDSTKWAYLQKFLAGFIYVAHKSGDRLDLQWVGGTDEQEIRRLDISHWQNLAVKVFSTNPSGNDSSGEKEISWKNMLPDAEEEVVILTDGYDDRFKKFVQKYSTQKKHITFLHVLSPEELDLDYNYESFEDLETGKILTTSTSKARQVYLKNMDEFVSGWKDLCYSNGANYRQLKLNDDPVKLLFEFLTGKDRI</sequence>
<dbReference type="Proteomes" id="UP000298616">
    <property type="component" value="Chromosome"/>
</dbReference>
<reference evidence="2 3" key="1">
    <citation type="submission" date="2018-04" db="EMBL/GenBank/DDBJ databases">
        <title>Complete genome uncultured novel isolate.</title>
        <authorList>
            <person name="Merlino G."/>
        </authorList>
    </citation>
    <scope>NUCLEOTIDE SEQUENCE [LARGE SCALE GENOMIC DNA]</scope>
    <source>
        <strain evidence="3">R1DC9</strain>
    </source>
</reference>
<dbReference type="InterPro" id="IPR002881">
    <property type="entry name" value="DUF58"/>
</dbReference>
<keyword evidence="3" id="KW-1185">Reference proteome</keyword>
<proteinExistence type="predicted"/>
<dbReference type="PANTHER" id="PTHR33608:SF7">
    <property type="entry name" value="DUF58 DOMAIN-CONTAINING PROTEIN"/>
    <property type="match status" value="1"/>
</dbReference>
<dbReference type="OrthoDB" id="9776116at2"/>
<evidence type="ECO:0000313" key="3">
    <source>
        <dbReference type="Proteomes" id="UP000298616"/>
    </source>
</evidence>
<dbReference type="AlphaFoldDB" id="A0A4D7JLL3"/>
<gene>
    <name evidence="2" type="ORF">DCC35_12665</name>
</gene>
<dbReference type="EMBL" id="CP028923">
    <property type="protein sequence ID" value="QCK15537.1"/>
    <property type="molecule type" value="Genomic_DNA"/>
</dbReference>
<name>A0A4D7JLL3_9BACT</name>
<evidence type="ECO:0000313" key="2">
    <source>
        <dbReference type="EMBL" id="QCK15537.1"/>
    </source>
</evidence>
<feature type="domain" description="DUF58" evidence="1">
    <location>
        <begin position="44"/>
        <end position="243"/>
    </location>
</feature>
<protein>
    <recommendedName>
        <fullName evidence="1">DUF58 domain-containing protein</fullName>
    </recommendedName>
</protein>
<dbReference type="InterPro" id="IPR036465">
    <property type="entry name" value="vWFA_dom_sf"/>
</dbReference>
<dbReference type="SUPFAM" id="SSF53300">
    <property type="entry name" value="vWA-like"/>
    <property type="match status" value="1"/>
</dbReference>
<evidence type="ECO:0000259" key="1">
    <source>
        <dbReference type="Pfam" id="PF01882"/>
    </source>
</evidence>
<accession>A0A4D7JLL3</accession>